<reference evidence="2 3" key="1">
    <citation type="submission" date="2018-12" db="EMBL/GenBank/DDBJ databases">
        <title>Deinococcus radiophilus ATCC 27603 genome sequencing and assembly.</title>
        <authorList>
            <person name="Maclea K.S."/>
            <person name="Maynard C.R."/>
        </authorList>
    </citation>
    <scope>NUCLEOTIDE SEQUENCE [LARGE SCALE GENOMIC DNA]</scope>
    <source>
        <strain evidence="2 3">ATCC 27603</strain>
    </source>
</reference>
<dbReference type="PANTHER" id="PTHR14087">
    <property type="entry name" value="THYMOCYTE NUCLEAR PROTEIN 1"/>
    <property type="match status" value="1"/>
</dbReference>
<organism evidence="2 3">
    <name type="scientific">Deinococcus radiophilus</name>
    <dbReference type="NCBI Taxonomy" id="32062"/>
    <lineage>
        <taxon>Bacteria</taxon>
        <taxon>Thermotogati</taxon>
        <taxon>Deinococcota</taxon>
        <taxon>Deinococci</taxon>
        <taxon>Deinococcales</taxon>
        <taxon>Deinococcaceae</taxon>
        <taxon>Deinococcus</taxon>
    </lineage>
</organism>
<dbReference type="InterPro" id="IPR015947">
    <property type="entry name" value="PUA-like_sf"/>
</dbReference>
<dbReference type="SUPFAM" id="SSF88697">
    <property type="entry name" value="PUA domain-like"/>
    <property type="match status" value="1"/>
</dbReference>
<name>A0A431VQ04_9DEIO</name>
<evidence type="ECO:0000313" key="3">
    <source>
        <dbReference type="Proteomes" id="UP000277766"/>
    </source>
</evidence>
<dbReference type="AlphaFoldDB" id="A0A431VQ04"/>
<dbReference type="InterPro" id="IPR002740">
    <property type="entry name" value="EVE_domain"/>
</dbReference>
<evidence type="ECO:0000313" key="2">
    <source>
        <dbReference type="EMBL" id="RTR25223.1"/>
    </source>
</evidence>
<dbReference type="Proteomes" id="UP000277766">
    <property type="component" value="Unassembled WGS sequence"/>
</dbReference>
<protein>
    <submittedName>
        <fullName evidence="2">EVE domain-containing protein</fullName>
    </submittedName>
</protein>
<dbReference type="Pfam" id="PF01878">
    <property type="entry name" value="EVE"/>
    <property type="match status" value="1"/>
</dbReference>
<dbReference type="RefSeq" id="WP_126353064.1">
    <property type="nucleotide sequence ID" value="NZ_CP086380.1"/>
</dbReference>
<dbReference type="Gene3D" id="3.10.590.10">
    <property type="entry name" value="ph1033 like domains"/>
    <property type="match status" value="1"/>
</dbReference>
<dbReference type="InterPro" id="IPR047197">
    <property type="entry name" value="THYN1-like_EVE"/>
</dbReference>
<evidence type="ECO:0000259" key="1">
    <source>
        <dbReference type="Pfam" id="PF01878"/>
    </source>
</evidence>
<gene>
    <name evidence="2" type="ORF">EJ104_11800</name>
</gene>
<comment type="caution">
    <text evidence="2">The sequence shown here is derived from an EMBL/GenBank/DDBJ whole genome shotgun (WGS) entry which is preliminary data.</text>
</comment>
<feature type="domain" description="EVE" evidence="1">
    <location>
        <begin position="2"/>
        <end position="146"/>
    </location>
</feature>
<keyword evidence="3" id="KW-1185">Reference proteome</keyword>
<dbReference type="EMBL" id="RXPE01000034">
    <property type="protein sequence ID" value="RTR25223.1"/>
    <property type="molecule type" value="Genomic_DNA"/>
</dbReference>
<accession>A0A431VQ04</accession>
<sequence>MAFWLLKSEPDVFGWPDLVAVGTEPWNGIRNYQARNFLRQMQPGDLCFLYHSTTQPPHIAGVMRVARAAYPDDLQFEKDSPYFDPKSQPDNPRWSMVDVQPVVELRQLVTLDDLRSLSAWVESPLTRRGNRLSVMPVTAAEFRTALKAGGLDMDDLTA</sequence>
<dbReference type="CDD" id="cd21133">
    <property type="entry name" value="EVE"/>
    <property type="match status" value="1"/>
</dbReference>
<dbReference type="PANTHER" id="PTHR14087:SF7">
    <property type="entry name" value="THYMOCYTE NUCLEAR PROTEIN 1"/>
    <property type="match status" value="1"/>
</dbReference>
<dbReference type="InterPro" id="IPR052181">
    <property type="entry name" value="5hmC_binding"/>
</dbReference>
<proteinExistence type="predicted"/>
<dbReference type="OrthoDB" id="9791347at2"/>